<organism evidence="1 2">
    <name type="scientific">Brumimicrobium aurantiacum</name>
    <dbReference type="NCBI Taxonomy" id="1737063"/>
    <lineage>
        <taxon>Bacteria</taxon>
        <taxon>Pseudomonadati</taxon>
        <taxon>Bacteroidota</taxon>
        <taxon>Flavobacteriia</taxon>
        <taxon>Flavobacteriales</taxon>
        <taxon>Crocinitomicaceae</taxon>
        <taxon>Brumimicrobium</taxon>
    </lineage>
</organism>
<evidence type="ECO:0000313" key="2">
    <source>
        <dbReference type="Proteomes" id="UP000257127"/>
    </source>
</evidence>
<keyword evidence="2" id="KW-1185">Reference proteome</keyword>
<comment type="caution">
    <text evidence="1">The sequence shown here is derived from an EMBL/GenBank/DDBJ whole genome shotgun (WGS) entry which is preliminary data.</text>
</comment>
<proteinExistence type="predicted"/>
<reference evidence="1 2" key="1">
    <citation type="submission" date="2018-08" db="EMBL/GenBank/DDBJ databases">
        <title>The draft genome squence of Brumimicrobium sp. N62.</title>
        <authorList>
            <person name="Du Z.-J."/>
            <person name="Luo H.-R."/>
        </authorList>
    </citation>
    <scope>NUCLEOTIDE SEQUENCE [LARGE SCALE GENOMIC DNA]</scope>
    <source>
        <strain evidence="1 2">N62</strain>
    </source>
</reference>
<accession>A0A3E1F298</accession>
<name>A0A3E1F298_9FLAO</name>
<gene>
    <name evidence="1" type="ORF">DXU93_03145</name>
</gene>
<dbReference type="RefSeq" id="WP_116879783.1">
    <property type="nucleotide sequence ID" value="NZ_QURB01000001.1"/>
</dbReference>
<dbReference type="Proteomes" id="UP000257127">
    <property type="component" value="Unassembled WGS sequence"/>
</dbReference>
<dbReference type="OrthoDB" id="1121837at2"/>
<dbReference type="InterPro" id="IPR025563">
    <property type="entry name" value="DUF4286"/>
</dbReference>
<evidence type="ECO:0000313" key="1">
    <source>
        <dbReference type="EMBL" id="RFC55948.1"/>
    </source>
</evidence>
<dbReference type="Pfam" id="PF14114">
    <property type="entry name" value="DUF4286"/>
    <property type="match status" value="1"/>
</dbReference>
<dbReference type="AlphaFoldDB" id="A0A3E1F298"/>
<dbReference type="EMBL" id="QURB01000001">
    <property type="protein sequence ID" value="RFC55948.1"/>
    <property type="molecule type" value="Genomic_DNA"/>
</dbReference>
<protein>
    <submittedName>
        <fullName evidence="1">DUF4286 family protein</fullName>
    </submittedName>
</protein>
<sequence length="102" mass="11618">MVVYNVTISLDVNVAKEWLSWMKETHIPDVMATGFFRDSKLCRVHGEEEGGVTYAVMYTAISEDALNTYQAEHAPQLQAEHTQKFKGKFASFRTLLSVVQEF</sequence>